<feature type="transmembrane region" description="Helical" evidence="13">
    <location>
        <begin position="585"/>
        <end position="609"/>
    </location>
</feature>
<evidence type="ECO:0000256" key="8">
    <source>
        <dbReference type="ARBA" id="ARBA00023170"/>
    </source>
</evidence>
<keyword evidence="8" id="KW-0675">Receptor</keyword>
<dbReference type="GO" id="GO:0007214">
    <property type="term" value="P:gamma-aminobutyric acid signaling pathway"/>
    <property type="evidence" value="ECO:0007669"/>
    <property type="project" value="TreeGrafter"/>
</dbReference>
<dbReference type="AlphaFoldDB" id="A0A913ZQQ4"/>
<dbReference type="PROSITE" id="PS50259">
    <property type="entry name" value="G_PROTEIN_RECEP_F3_4"/>
    <property type="match status" value="1"/>
</dbReference>
<dbReference type="RefSeq" id="XP_038053709.1">
    <property type="nucleotide sequence ID" value="XM_038197781.1"/>
</dbReference>
<evidence type="ECO:0000256" key="2">
    <source>
        <dbReference type="ARBA" id="ARBA00022475"/>
    </source>
</evidence>
<evidence type="ECO:0000256" key="11">
    <source>
        <dbReference type="ARBA" id="ARBA00073785"/>
    </source>
</evidence>
<feature type="transmembrane region" description="Helical" evidence="13">
    <location>
        <begin position="717"/>
        <end position="739"/>
    </location>
</feature>
<protein>
    <recommendedName>
        <fullName evidence="11">Gamma-aminobutyric acid type B receptor subunit 2</fullName>
    </recommendedName>
</protein>
<keyword evidence="9" id="KW-0325">Glycoprotein</keyword>
<dbReference type="CDD" id="cd06366">
    <property type="entry name" value="PBP1_GABAb_receptor"/>
    <property type="match status" value="1"/>
</dbReference>
<dbReference type="PANTHER" id="PTHR10519:SF79">
    <property type="entry name" value="RECEPTOR LIGAND BINDING REGION DOMAIN-CONTAINING PROTEIN"/>
    <property type="match status" value="1"/>
</dbReference>
<evidence type="ECO:0000259" key="14">
    <source>
        <dbReference type="PROSITE" id="PS50259"/>
    </source>
</evidence>
<feature type="transmembrane region" description="Helical" evidence="13">
    <location>
        <begin position="548"/>
        <end position="565"/>
    </location>
</feature>
<dbReference type="InterPro" id="IPR001828">
    <property type="entry name" value="ANF_lig-bd_rcpt"/>
</dbReference>
<dbReference type="PRINTS" id="PR01177">
    <property type="entry name" value="GABAB1RECPTR"/>
</dbReference>
<dbReference type="InterPro" id="IPR017978">
    <property type="entry name" value="GPCR_3_C"/>
</dbReference>
<dbReference type="Pfam" id="PF01094">
    <property type="entry name" value="ANF_receptor"/>
    <property type="match status" value="1"/>
</dbReference>
<keyword evidence="2" id="KW-1003">Cell membrane</keyword>
<feature type="transmembrane region" description="Helical" evidence="13">
    <location>
        <begin position="745"/>
        <end position="769"/>
    </location>
</feature>
<dbReference type="OrthoDB" id="2150267at2759"/>
<dbReference type="EnsemblMetazoa" id="XM_038197781.1">
    <property type="protein sequence ID" value="XP_038053709.1"/>
    <property type="gene ID" value="LOC119726162"/>
</dbReference>
<name>A0A913ZQQ4_PATMI</name>
<evidence type="ECO:0000256" key="5">
    <source>
        <dbReference type="ARBA" id="ARBA00022989"/>
    </source>
</evidence>
<dbReference type="CDD" id="cd15047">
    <property type="entry name" value="7tmC_GABA-B-like"/>
    <property type="match status" value="1"/>
</dbReference>
<evidence type="ECO:0000256" key="13">
    <source>
        <dbReference type="SAM" id="Phobius"/>
    </source>
</evidence>
<evidence type="ECO:0000256" key="12">
    <source>
        <dbReference type="SAM" id="MobiDB-lite"/>
    </source>
</evidence>
<keyword evidence="7 13" id="KW-0472">Membrane</keyword>
<evidence type="ECO:0000256" key="9">
    <source>
        <dbReference type="ARBA" id="ARBA00023180"/>
    </source>
</evidence>
<evidence type="ECO:0000256" key="7">
    <source>
        <dbReference type="ARBA" id="ARBA00023136"/>
    </source>
</evidence>
<keyword evidence="10" id="KW-0807">Transducer</keyword>
<accession>A0A913ZQQ4</accession>
<feature type="compositionally biased region" description="Polar residues" evidence="12">
    <location>
        <begin position="811"/>
        <end position="831"/>
    </location>
</feature>
<keyword evidence="16" id="KW-1185">Reference proteome</keyword>
<evidence type="ECO:0000256" key="3">
    <source>
        <dbReference type="ARBA" id="ARBA00022692"/>
    </source>
</evidence>
<reference evidence="15" key="1">
    <citation type="submission" date="2022-11" db="UniProtKB">
        <authorList>
            <consortium name="EnsemblMetazoa"/>
        </authorList>
    </citation>
    <scope>IDENTIFICATION</scope>
</reference>
<dbReference type="GO" id="GO:0004965">
    <property type="term" value="F:G protein-coupled GABA receptor activity"/>
    <property type="evidence" value="ECO:0007669"/>
    <property type="project" value="InterPro"/>
</dbReference>
<dbReference type="PRINTS" id="PR01176">
    <property type="entry name" value="GABABRECEPTR"/>
</dbReference>
<dbReference type="InterPro" id="IPR002455">
    <property type="entry name" value="GPCR3_GABA-B"/>
</dbReference>
<feature type="region of interest" description="Disordered" evidence="12">
    <location>
        <begin position="808"/>
        <end position="831"/>
    </location>
</feature>
<organism evidence="15 16">
    <name type="scientific">Patiria miniata</name>
    <name type="common">Bat star</name>
    <name type="synonym">Asterina miniata</name>
    <dbReference type="NCBI Taxonomy" id="46514"/>
    <lineage>
        <taxon>Eukaryota</taxon>
        <taxon>Metazoa</taxon>
        <taxon>Echinodermata</taxon>
        <taxon>Eleutherozoa</taxon>
        <taxon>Asterozoa</taxon>
        <taxon>Asteroidea</taxon>
        <taxon>Valvatacea</taxon>
        <taxon>Valvatida</taxon>
        <taxon>Asterinidae</taxon>
        <taxon>Patiria</taxon>
    </lineage>
</organism>
<evidence type="ECO:0000256" key="10">
    <source>
        <dbReference type="ARBA" id="ARBA00023224"/>
    </source>
</evidence>
<feature type="transmembrane region" description="Helical" evidence="13">
    <location>
        <begin position="505"/>
        <end position="528"/>
    </location>
</feature>
<proteinExistence type="predicted"/>
<evidence type="ECO:0000256" key="1">
    <source>
        <dbReference type="ARBA" id="ARBA00004651"/>
    </source>
</evidence>
<sequence length="831" mass="92576">MDESYSSNTLITDDAIVRDRNVFILLSRELIFTSEVILGARILLEKNPKMLMIVLSWILLFLAGHAGNLCTVSASRTPLHIAGLLPLSEKDGWSRFFGYSALVGANQAIVDINNRSDILPNYTLVLNVSDTEGNLPAALNRLYEFLYEPPVKVAIFGSLLSSLTEVVAEVIGKWSIVEMSPGATTPVLSNRDKYPHIYRMLTSAAGFSGAEFRMCGMFGWNKIATLHETTEPHVGVINELQRLVSTSNVSIIAAESFYKDPYEAMERLKSKDVRIIVASFYERMVRKVFCSIFKLNMYGPNYVWMIPGYYSNGWWMVEEEGVSCTVEELKQASEGYLTIAYSKYGRGEEPGVGGRTPAEFRHEMADVVGYEITITDRGSVAAGYDCIWALAMGLESAEARLGRGLDSYRYGDDEFARTVGRAFQDLSFPGMSGPVQFSEGGDRSGDLLIEQNIDGVENIVGIYNNIEDEITWNRPTEELWYYSDGKPPFDSDITKTIELLQSIPISVLATVSVLAALGMVLGVMFLVFNIWKRNNRQIKMSSPKVNNIIATGILLAYLGVVLLGIDRSMVEETSLLTICRVRSWIIPISFTLAFGGMFTKMWRVYSIVIANKTKRKVIKDYYLFGIIAVLLLADLAILIPWQIIDPIQIKENRVPIPQTEDDLTRHEKREKLYVNCTSNNNTIWTLVIIIYKAFVVVFGAFLAWSTRNVKVSGLNDSYYVGLSIYNTVICCMVAVSLSFLNTSSIVVTFALVSGFLLLCITISLCMLFFPKVIAVYRKNEVADENFTGIRVGTTMVPTMAHKPRALGGDMPTTSAHNGEFKTATTDGSNPK</sequence>
<feature type="transmembrane region" description="Helical" evidence="13">
    <location>
        <begin position="683"/>
        <end position="705"/>
    </location>
</feature>
<evidence type="ECO:0000256" key="6">
    <source>
        <dbReference type="ARBA" id="ARBA00023040"/>
    </source>
</evidence>
<dbReference type="Proteomes" id="UP000887568">
    <property type="component" value="Unplaced"/>
</dbReference>
<keyword evidence="5 13" id="KW-1133">Transmembrane helix</keyword>
<evidence type="ECO:0000313" key="16">
    <source>
        <dbReference type="Proteomes" id="UP000887568"/>
    </source>
</evidence>
<dbReference type="OMA" id="LAMAMHE"/>
<dbReference type="GeneID" id="119726162"/>
<dbReference type="InterPro" id="IPR028082">
    <property type="entry name" value="Peripla_BP_I"/>
</dbReference>
<dbReference type="SUPFAM" id="SSF53822">
    <property type="entry name" value="Periplasmic binding protein-like I"/>
    <property type="match status" value="1"/>
</dbReference>
<feature type="domain" description="G-protein coupled receptors family 3 profile" evidence="14">
    <location>
        <begin position="514"/>
        <end position="780"/>
    </location>
</feature>
<dbReference type="Pfam" id="PF00003">
    <property type="entry name" value="7tm_3"/>
    <property type="match status" value="1"/>
</dbReference>
<feature type="transmembrane region" description="Helical" evidence="13">
    <location>
        <begin position="621"/>
        <end position="644"/>
    </location>
</feature>
<dbReference type="FunFam" id="3.40.50.2300:FF:000063">
    <property type="entry name" value="Gamma-aminobutyric acid type B receptor subunit"/>
    <property type="match status" value="1"/>
</dbReference>
<keyword evidence="3 13" id="KW-0812">Transmembrane</keyword>
<evidence type="ECO:0000256" key="4">
    <source>
        <dbReference type="ARBA" id="ARBA00022729"/>
    </source>
</evidence>
<dbReference type="PANTHER" id="PTHR10519">
    <property type="entry name" value="GABA-B RECEPTOR"/>
    <property type="match status" value="1"/>
</dbReference>
<evidence type="ECO:0000313" key="15">
    <source>
        <dbReference type="EnsemblMetazoa" id="XP_038053709.1"/>
    </source>
</evidence>
<keyword evidence="4" id="KW-0732">Signal</keyword>
<dbReference type="Gene3D" id="3.40.50.2300">
    <property type="match status" value="2"/>
</dbReference>
<keyword evidence="6" id="KW-0297">G-protein coupled receptor</keyword>
<dbReference type="GO" id="GO:0038039">
    <property type="term" value="C:G protein-coupled receptor heterodimeric complex"/>
    <property type="evidence" value="ECO:0007669"/>
    <property type="project" value="TreeGrafter"/>
</dbReference>
<feature type="transmembrane region" description="Helical" evidence="13">
    <location>
        <begin position="51"/>
        <end position="69"/>
    </location>
</feature>
<comment type="subcellular location">
    <subcellularLocation>
        <location evidence="1">Cell membrane</location>
        <topology evidence="1">Multi-pass membrane protein</topology>
    </subcellularLocation>
</comment>